<dbReference type="AlphaFoldDB" id="A0A1F6YCE4"/>
<reference evidence="9 10" key="1">
    <citation type="journal article" date="2016" name="Nat. Commun.">
        <title>Thousands of microbial genomes shed light on interconnected biogeochemical processes in an aquifer system.</title>
        <authorList>
            <person name="Anantharaman K."/>
            <person name="Brown C.T."/>
            <person name="Hug L.A."/>
            <person name="Sharon I."/>
            <person name="Castelle C.J."/>
            <person name="Probst A.J."/>
            <person name="Thomas B.C."/>
            <person name="Singh A."/>
            <person name="Wilkins M.J."/>
            <person name="Karaoz U."/>
            <person name="Brodie E.L."/>
            <person name="Williams K.H."/>
            <person name="Hubbard S.S."/>
            <person name="Banfield J.F."/>
        </authorList>
    </citation>
    <scope>NUCLEOTIDE SEQUENCE [LARGE SCALE GENOMIC DNA]</scope>
</reference>
<keyword evidence="5 8" id="KW-0378">Hydrolase</keyword>
<dbReference type="InterPro" id="IPR033942">
    <property type="entry name" value="IMPase"/>
</dbReference>
<dbReference type="InterPro" id="IPR020550">
    <property type="entry name" value="Inositol_monophosphatase_CS"/>
</dbReference>
<evidence type="ECO:0000256" key="3">
    <source>
        <dbReference type="ARBA" id="ARBA00009759"/>
    </source>
</evidence>
<keyword evidence="4 7" id="KW-0479">Metal-binding</keyword>
<evidence type="ECO:0000256" key="4">
    <source>
        <dbReference type="ARBA" id="ARBA00022723"/>
    </source>
</evidence>
<dbReference type="EC" id="3.1.3.25" evidence="8"/>
<dbReference type="GO" id="GO:0007165">
    <property type="term" value="P:signal transduction"/>
    <property type="evidence" value="ECO:0007669"/>
    <property type="project" value="TreeGrafter"/>
</dbReference>
<evidence type="ECO:0000256" key="1">
    <source>
        <dbReference type="ARBA" id="ARBA00001033"/>
    </source>
</evidence>
<feature type="binding site" evidence="7">
    <location>
        <position position="211"/>
    </location>
    <ligand>
        <name>Mg(2+)</name>
        <dbReference type="ChEBI" id="CHEBI:18420"/>
        <label>1</label>
        <note>catalytic</note>
    </ligand>
</feature>
<feature type="binding site" evidence="7">
    <location>
        <position position="86"/>
    </location>
    <ligand>
        <name>Mg(2+)</name>
        <dbReference type="ChEBI" id="CHEBI:18420"/>
        <label>1</label>
        <note>catalytic</note>
    </ligand>
</feature>
<dbReference type="CDD" id="cd01639">
    <property type="entry name" value="IMPase"/>
    <property type="match status" value="1"/>
</dbReference>
<dbReference type="PROSITE" id="PS00629">
    <property type="entry name" value="IMP_1"/>
    <property type="match status" value="1"/>
</dbReference>
<evidence type="ECO:0000256" key="6">
    <source>
        <dbReference type="ARBA" id="ARBA00022842"/>
    </source>
</evidence>
<dbReference type="PANTHER" id="PTHR20854:SF4">
    <property type="entry name" value="INOSITOL-1-MONOPHOSPHATASE-RELATED"/>
    <property type="match status" value="1"/>
</dbReference>
<dbReference type="PANTHER" id="PTHR20854">
    <property type="entry name" value="INOSITOL MONOPHOSPHATASE"/>
    <property type="match status" value="1"/>
</dbReference>
<dbReference type="EMBL" id="MFVT01000014">
    <property type="protein sequence ID" value="OGJ04048.1"/>
    <property type="molecule type" value="Genomic_DNA"/>
</dbReference>
<gene>
    <name evidence="9" type="ORF">A3F97_01450</name>
</gene>
<name>A0A1F6YCE4_9BACT</name>
<dbReference type="Proteomes" id="UP000176826">
    <property type="component" value="Unassembled WGS sequence"/>
</dbReference>
<sequence>MENKSKELKVAIKAALEAGKILEKYFETEIIKEIKEDTSITTLADKESEDIIKKIILEVFPDHSIMGEETGMTENESDYIWYIDPLDGTRNFSNGIPFFAVSIALTHQNEIKVGVIYNPTTDSLFYTEKGKGAYWNHHKMHVSKDNAKRCIVTVASGTKPLDTKLRRNLMHDLPGNVVSSVRDFGATAVDLAYVARGNTEADIKFGLHIYDFAAGILLVQEAGGKVTTTEGKPWKLPETSFIASNGVFHDALVEEVKKQKEKLNIS</sequence>
<feature type="binding site" evidence="7">
    <location>
        <position position="84"/>
    </location>
    <ligand>
        <name>Mg(2+)</name>
        <dbReference type="ChEBI" id="CHEBI:18420"/>
        <label>1</label>
        <note>catalytic</note>
    </ligand>
</feature>
<comment type="similarity">
    <text evidence="3 8">Belongs to the inositol monophosphatase superfamily.</text>
</comment>
<dbReference type="PRINTS" id="PR00377">
    <property type="entry name" value="IMPHPHTASES"/>
</dbReference>
<dbReference type="InterPro" id="IPR020583">
    <property type="entry name" value="Inositol_monoP_metal-BS"/>
</dbReference>
<dbReference type="GO" id="GO:0046872">
    <property type="term" value="F:metal ion binding"/>
    <property type="evidence" value="ECO:0007669"/>
    <property type="project" value="UniProtKB-KW"/>
</dbReference>
<feature type="binding site" evidence="7">
    <location>
        <position position="68"/>
    </location>
    <ligand>
        <name>Mg(2+)</name>
        <dbReference type="ChEBI" id="CHEBI:18420"/>
        <label>1</label>
        <note>catalytic</note>
    </ligand>
</feature>
<evidence type="ECO:0000256" key="8">
    <source>
        <dbReference type="RuleBase" id="RU364068"/>
    </source>
</evidence>
<evidence type="ECO:0000256" key="7">
    <source>
        <dbReference type="PIRSR" id="PIRSR600760-2"/>
    </source>
</evidence>
<keyword evidence="6 7" id="KW-0460">Magnesium</keyword>
<dbReference type="GO" id="GO:0046854">
    <property type="term" value="P:phosphatidylinositol phosphate biosynthetic process"/>
    <property type="evidence" value="ECO:0007669"/>
    <property type="project" value="InterPro"/>
</dbReference>
<evidence type="ECO:0000313" key="10">
    <source>
        <dbReference type="Proteomes" id="UP000176826"/>
    </source>
</evidence>
<dbReference type="PROSITE" id="PS00630">
    <property type="entry name" value="IMP_2"/>
    <property type="match status" value="1"/>
</dbReference>
<dbReference type="GO" id="GO:0006020">
    <property type="term" value="P:inositol metabolic process"/>
    <property type="evidence" value="ECO:0007669"/>
    <property type="project" value="TreeGrafter"/>
</dbReference>
<dbReference type="InterPro" id="IPR000760">
    <property type="entry name" value="Inositol_monophosphatase-like"/>
</dbReference>
<accession>A0A1F6YCE4</accession>
<dbReference type="SUPFAM" id="SSF56655">
    <property type="entry name" value="Carbohydrate phosphatase"/>
    <property type="match status" value="1"/>
</dbReference>
<comment type="caution">
    <text evidence="9">The sequence shown here is derived from an EMBL/GenBank/DDBJ whole genome shotgun (WGS) entry which is preliminary data.</text>
</comment>
<dbReference type="GO" id="GO:0008934">
    <property type="term" value="F:inositol monophosphate 1-phosphatase activity"/>
    <property type="evidence" value="ECO:0007669"/>
    <property type="project" value="InterPro"/>
</dbReference>
<dbReference type="Gene3D" id="3.40.190.80">
    <property type="match status" value="1"/>
</dbReference>
<comment type="cofactor">
    <cofactor evidence="2 7 8">
        <name>Mg(2+)</name>
        <dbReference type="ChEBI" id="CHEBI:18420"/>
    </cofactor>
</comment>
<evidence type="ECO:0000256" key="5">
    <source>
        <dbReference type="ARBA" id="ARBA00022801"/>
    </source>
</evidence>
<evidence type="ECO:0000256" key="2">
    <source>
        <dbReference type="ARBA" id="ARBA00001946"/>
    </source>
</evidence>
<proteinExistence type="inferred from homology"/>
<organism evidence="9 10">
    <name type="scientific">Candidatus Nomurabacteria bacterium RIFCSPLOWO2_12_FULL_41_10</name>
    <dbReference type="NCBI Taxonomy" id="1801795"/>
    <lineage>
        <taxon>Bacteria</taxon>
        <taxon>Candidatus Nomuraibacteriota</taxon>
    </lineage>
</organism>
<dbReference type="FunFam" id="3.30.540.10:FF:000003">
    <property type="entry name" value="Inositol-1-monophosphatase"/>
    <property type="match status" value="1"/>
</dbReference>
<evidence type="ECO:0000313" key="9">
    <source>
        <dbReference type="EMBL" id="OGJ04048.1"/>
    </source>
</evidence>
<dbReference type="Gene3D" id="3.30.540.10">
    <property type="entry name" value="Fructose-1,6-Bisphosphatase, subunit A, domain 1"/>
    <property type="match status" value="1"/>
</dbReference>
<comment type="catalytic activity">
    <reaction evidence="1 8">
        <text>a myo-inositol phosphate + H2O = myo-inositol + phosphate</text>
        <dbReference type="Rhea" id="RHEA:24056"/>
        <dbReference type="ChEBI" id="CHEBI:15377"/>
        <dbReference type="ChEBI" id="CHEBI:17268"/>
        <dbReference type="ChEBI" id="CHEBI:43474"/>
        <dbReference type="ChEBI" id="CHEBI:84139"/>
        <dbReference type="EC" id="3.1.3.25"/>
    </reaction>
</comment>
<feature type="binding site" evidence="7">
    <location>
        <position position="87"/>
    </location>
    <ligand>
        <name>Mg(2+)</name>
        <dbReference type="ChEBI" id="CHEBI:18420"/>
        <label>1</label>
        <note>catalytic</note>
    </ligand>
</feature>
<dbReference type="Pfam" id="PF00459">
    <property type="entry name" value="Inositol_P"/>
    <property type="match status" value="1"/>
</dbReference>
<protein>
    <recommendedName>
        <fullName evidence="8">Inositol-1-monophosphatase</fullName>
        <ecNumber evidence="8">3.1.3.25</ecNumber>
    </recommendedName>
</protein>